<feature type="compositionally biased region" description="Polar residues" evidence="1">
    <location>
        <begin position="201"/>
        <end position="215"/>
    </location>
</feature>
<dbReference type="Proteomes" id="UP000785200">
    <property type="component" value="Unassembled WGS sequence"/>
</dbReference>
<feature type="region of interest" description="Disordered" evidence="1">
    <location>
        <begin position="25"/>
        <end position="64"/>
    </location>
</feature>
<accession>A0A9P7AZ15</accession>
<protein>
    <recommendedName>
        <fullName evidence="4">Pentatricopeptide repeat-containing protein</fullName>
    </recommendedName>
</protein>
<proteinExistence type="predicted"/>
<dbReference type="InterPro" id="IPR011990">
    <property type="entry name" value="TPR-like_helical_dom_sf"/>
</dbReference>
<dbReference type="EMBL" id="VNKQ01000005">
    <property type="protein sequence ID" value="KAG0650716.1"/>
    <property type="molecule type" value="Genomic_DNA"/>
</dbReference>
<evidence type="ECO:0008006" key="4">
    <source>
        <dbReference type="Google" id="ProtNLM"/>
    </source>
</evidence>
<evidence type="ECO:0000256" key="1">
    <source>
        <dbReference type="SAM" id="MobiDB-lite"/>
    </source>
</evidence>
<dbReference type="OrthoDB" id="185373at2759"/>
<dbReference type="Gene3D" id="1.25.40.10">
    <property type="entry name" value="Tetratricopeptide repeat domain"/>
    <property type="match status" value="1"/>
</dbReference>
<evidence type="ECO:0000313" key="3">
    <source>
        <dbReference type="Proteomes" id="UP000785200"/>
    </source>
</evidence>
<sequence>MPPTQRLLAPGIQGFVCRSCLSKLRPSRSQRPLWLSRSTASDNGPRKSRLFRAKEGSHEQPRKDYESVVRVWDETSDGVRTERGTDPGEKALLETLESTIQDMRQEMSAKDETEEIDEDELQDRVLGRHMQDMVQGDGMVDMVVEEMESLMTKLDPEVDKRLEKMDLENISEEERFKIGGEIFASLLKERQKPDPEPFSPSEPTQQGSSSPNQEFPSEFKEQLPVFVDALRSATTLLGQGRLNKPASVEIWNAWNLCRINFMSNPNQVPSEVWEALWNIFADKKTINYGFLKLLGQDMTDAGLPMQNWQRLVHIQATFAMGSCDAAIKMWEESEATLSSDIETSIQYWQVGGKMYTEQCQLDKALGATQALIQSTNDCSHFRGVLPIIRALLSSQEAAKIQKAWALYTRIKLGLGHQMVMKDYDNVAATFFEADQPELALGVFRDMMLGGDATASKDDSTVLNKNAPALQKDLHLMNIDEGEIAWDDPRVVSKIPAKFNNKFFFGKWLKKLIGDGEYNSSVKVFHLMNERGIRPDARYVNGLVGAWLRTGKPKYHELAEDTCWRMIEARLEYFENRDTRPELSFPLRSVNMGVKPGYKSVWHYPRATVETFSILIMDYRRRQRQDRLKDLMKALELARIQPNNFLMNQIMMMDSATVPNFQPWDTYTSLTRTRGVHPDFDTFGYLWHLTKRAVDPNSNPAQFPKVVENVQNLAVPRLMIAEMAFWADKLNRRNKLPRKLYDAIILTFSLAQDHVGTAITLRLLQRHFHMFPNEDTVRTVVLQLARSGLKNEDHPRRRRLAVRKSPVVKDRVVQVTKLLEGFKARRVAELSRQGIVFEELSEVVRLEETLSLMTHLLRHVTQVRVEEGHDVDELFEIAAKDMGVPECVPAVPTEKLGSGK</sequence>
<comment type="caution">
    <text evidence="2">The sequence shown here is derived from an EMBL/GenBank/DDBJ whole genome shotgun (WGS) entry which is preliminary data.</text>
</comment>
<keyword evidence="3" id="KW-1185">Reference proteome</keyword>
<organism evidence="2 3">
    <name type="scientific">Hyphodiscus hymeniophilus</name>
    <dbReference type="NCBI Taxonomy" id="353542"/>
    <lineage>
        <taxon>Eukaryota</taxon>
        <taxon>Fungi</taxon>
        <taxon>Dikarya</taxon>
        <taxon>Ascomycota</taxon>
        <taxon>Pezizomycotina</taxon>
        <taxon>Leotiomycetes</taxon>
        <taxon>Helotiales</taxon>
        <taxon>Hyphodiscaceae</taxon>
        <taxon>Hyphodiscus</taxon>
    </lineage>
</organism>
<dbReference type="AlphaFoldDB" id="A0A9P7AZ15"/>
<reference evidence="2" key="1">
    <citation type="submission" date="2019-07" db="EMBL/GenBank/DDBJ databases">
        <title>Hyphodiscus hymeniophilus genome sequencing and assembly.</title>
        <authorList>
            <person name="Kramer G."/>
            <person name="Nodwell J."/>
        </authorList>
    </citation>
    <scope>NUCLEOTIDE SEQUENCE</scope>
    <source>
        <strain evidence="2">ATCC 34498</strain>
    </source>
</reference>
<feature type="compositionally biased region" description="Basic and acidic residues" evidence="1">
    <location>
        <begin position="52"/>
        <end position="64"/>
    </location>
</feature>
<gene>
    <name evidence="2" type="ORF">D0Z07_2712</name>
</gene>
<evidence type="ECO:0000313" key="2">
    <source>
        <dbReference type="EMBL" id="KAG0650716.1"/>
    </source>
</evidence>
<name>A0A9P7AZ15_9HELO</name>
<feature type="region of interest" description="Disordered" evidence="1">
    <location>
        <begin position="190"/>
        <end position="217"/>
    </location>
</feature>